<feature type="compositionally biased region" description="Acidic residues" evidence="1">
    <location>
        <begin position="812"/>
        <end position="839"/>
    </location>
</feature>
<keyword evidence="2" id="KW-0812">Transmembrane</keyword>
<reference evidence="5" key="1">
    <citation type="submission" date="2016-10" db="EMBL/GenBank/DDBJ databases">
        <authorList>
            <person name="Varghese N."/>
            <person name="Submissions S."/>
        </authorList>
    </citation>
    <scope>NUCLEOTIDE SEQUENCE [LARGE SCALE GENOMIC DNA]</scope>
    <source>
        <strain evidence="5">B4,CECT 8067,JCM 17497</strain>
    </source>
</reference>
<feature type="compositionally biased region" description="Polar residues" evidence="1">
    <location>
        <begin position="67"/>
        <end position="82"/>
    </location>
</feature>
<feature type="region of interest" description="Disordered" evidence="1">
    <location>
        <begin position="63"/>
        <end position="82"/>
    </location>
</feature>
<protein>
    <submittedName>
        <fullName evidence="4">Carboxypeptidase regulatory-like domain-containing protein</fullName>
    </submittedName>
</protein>
<accession>A0A1G8YAS5</accession>
<keyword evidence="4" id="KW-0121">Carboxypeptidase</keyword>
<dbReference type="Gene3D" id="2.60.40.1120">
    <property type="entry name" value="Carboxypeptidase-like, regulatory domain"/>
    <property type="match status" value="1"/>
</dbReference>
<dbReference type="GO" id="GO:0004180">
    <property type="term" value="F:carboxypeptidase activity"/>
    <property type="evidence" value="ECO:0007669"/>
    <property type="project" value="UniProtKB-KW"/>
</dbReference>
<keyword evidence="2" id="KW-1133">Transmembrane helix</keyword>
<dbReference type="EMBL" id="FNFE01000002">
    <property type="protein sequence ID" value="SDJ99948.1"/>
    <property type="molecule type" value="Genomic_DNA"/>
</dbReference>
<feature type="transmembrane region" description="Helical" evidence="2">
    <location>
        <begin position="848"/>
        <end position="870"/>
    </location>
</feature>
<dbReference type="InterPro" id="IPR008965">
    <property type="entry name" value="CBM2/CBM3_carb-bd_dom_sf"/>
</dbReference>
<feature type="transmembrane region" description="Helical" evidence="2">
    <location>
        <begin position="26"/>
        <end position="50"/>
    </location>
</feature>
<name>A0A1G8YAS5_9EURY</name>
<dbReference type="Pfam" id="PF13620">
    <property type="entry name" value="CarboxypepD_reg"/>
    <property type="match status" value="1"/>
</dbReference>
<dbReference type="InterPro" id="IPR011635">
    <property type="entry name" value="CARDB"/>
</dbReference>
<dbReference type="GO" id="GO:0030246">
    <property type="term" value="F:carbohydrate binding"/>
    <property type="evidence" value="ECO:0007669"/>
    <property type="project" value="InterPro"/>
</dbReference>
<feature type="region of interest" description="Disordered" evidence="1">
    <location>
        <begin position="240"/>
        <end position="262"/>
    </location>
</feature>
<feature type="compositionally biased region" description="Acidic residues" evidence="1">
    <location>
        <begin position="241"/>
        <end position="254"/>
    </location>
</feature>
<dbReference type="InterPro" id="IPR008969">
    <property type="entry name" value="CarboxyPept-like_regulatory"/>
</dbReference>
<evidence type="ECO:0000256" key="1">
    <source>
        <dbReference type="SAM" id="MobiDB-lite"/>
    </source>
</evidence>
<gene>
    <name evidence="4" type="ORF">SAMN04515672_2094</name>
</gene>
<keyword evidence="5" id="KW-1185">Reference proteome</keyword>
<dbReference type="Gene3D" id="2.60.40.680">
    <property type="match status" value="1"/>
</dbReference>
<sequence>MIMALTDMSWIDDSEDLRTQIPSARAAIVVIVAVFLFTATVGFAAGSVGAGDDSVDRSSETEFVDSSLETGEQQPMSLSTAETADSDYVVTADDTEAKPGERVTVDVEAKALVDDDDAEITGYELLIEYDDENLAFTGAETFLADDDDLDVESNDGSATVELDPSAFEVIGDELIGAATGGDSSVEMDVTIVTLEFAVVGAHGESADIDFEQESTMQSGATALSEYDDDELHWDGATVDIPEADEEDGDGDGDGGDGISDGVQVGELSAVSQGGFVAFDEETESEAESEGVSFPVADDGDTPIELTGAIFDDGTWESTAVSFPTLDAGAADAEVEARDGLSGEIDQESDELTVEGELTVLVDGDEDRQFSFDIEAVTADSGELSGSADFDSSPATVSAVDNEYLVEDRTGDSVVDSSLGLPSTQAGHNWLQLDLEIETEEVDVATGQAAGVVEDESGAPIEGATVEVVDGVGETETDVDGTYELPVEVGTHELRFDSDSHAEKTVEVDVTEAETTERDVTLEAGGAEFDVEIDAEDATAGETLAVTGTVHNAGTGVGSQDVTVSVGDESTTETVDLEGGESETVSLEWVVDEDDVGEYTATVESGDDSASTDVRVDEPTGSADEPNGTEDEHPDGENTFVAHSQGGFISFAEDTDREGALEAGLEFPAQGEDDEHIQIVATIDDDGSWESTSTSFPNLVTDSGIEAEIDAPDGLEGTIDDETGEMTIEGALDVAIEGDDDRQFTFEIATTTGESGSLSGAEAADEDGGAVTVVDNEFLVDDTTGDSIIDSELDLPATDEGTNWFELELETELDVDEETAAEASETDEEASEDEEDEADDGTAGAGSGIVTGIGLVVGLLGVVSVGGLLLAGGIGRLGS</sequence>
<keyword evidence="4" id="KW-0645">Protease</keyword>
<feature type="region of interest" description="Disordered" evidence="1">
    <location>
        <begin position="281"/>
        <end position="300"/>
    </location>
</feature>
<feature type="region of interest" description="Disordered" evidence="1">
    <location>
        <begin position="812"/>
        <end position="844"/>
    </location>
</feature>
<dbReference type="Pfam" id="PF07705">
    <property type="entry name" value="CARDB"/>
    <property type="match status" value="1"/>
</dbReference>
<evidence type="ECO:0000313" key="4">
    <source>
        <dbReference type="EMBL" id="SDJ99948.1"/>
    </source>
</evidence>
<dbReference type="Gene3D" id="2.60.40.10">
    <property type="entry name" value="Immunoglobulins"/>
    <property type="match status" value="1"/>
</dbReference>
<keyword evidence="4" id="KW-0378">Hydrolase</keyword>
<dbReference type="InterPro" id="IPR013783">
    <property type="entry name" value="Ig-like_fold"/>
</dbReference>
<evidence type="ECO:0000259" key="3">
    <source>
        <dbReference type="Pfam" id="PF07705"/>
    </source>
</evidence>
<proteinExistence type="predicted"/>
<feature type="region of interest" description="Disordered" evidence="1">
    <location>
        <begin position="600"/>
        <end position="637"/>
    </location>
</feature>
<keyword evidence="2" id="KW-0472">Membrane</keyword>
<dbReference type="SUPFAM" id="SSF49464">
    <property type="entry name" value="Carboxypeptidase regulatory domain-like"/>
    <property type="match status" value="1"/>
</dbReference>
<dbReference type="SUPFAM" id="SSF49384">
    <property type="entry name" value="Carbohydrate-binding domain"/>
    <property type="match status" value="1"/>
</dbReference>
<dbReference type="Proteomes" id="UP000198882">
    <property type="component" value="Unassembled WGS sequence"/>
</dbReference>
<evidence type="ECO:0000313" key="5">
    <source>
        <dbReference type="Proteomes" id="UP000198882"/>
    </source>
</evidence>
<feature type="domain" description="CARDB" evidence="3">
    <location>
        <begin position="532"/>
        <end position="603"/>
    </location>
</feature>
<organism evidence="4 5">
    <name type="scientific">Natronorubrum texcoconense</name>
    <dbReference type="NCBI Taxonomy" id="1095776"/>
    <lineage>
        <taxon>Archaea</taxon>
        <taxon>Methanobacteriati</taxon>
        <taxon>Methanobacteriota</taxon>
        <taxon>Stenosarchaea group</taxon>
        <taxon>Halobacteria</taxon>
        <taxon>Halobacteriales</taxon>
        <taxon>Natrialbaceae</taxon>
        <taxon>Natronorubrum</taxon>
    </lineage>
</organism>
<evidence type="ECO:0000256" key="2">
    <source>
        <dbReference type="SAM" id="Phobius"/>
    </source>
</evidence>
<dbReference type="AlphaFoldDB" id="A0A1G8YAS5"/>